<dbReference type="AlphaFoldDB" id="E1IFA7"/>
<evidence type="ECO:0000259" key="2">
    <source>
        <dbReference type="Pfam" id="PF13632"/>
    </source>
</evidence>
<name>E1IFA7_9CHLR</name>
<dbReference type="PANTHER" id="PTHR43685:SF3">
    <property type="entry name" value="SLR2126 PROTEIN"/>
    <property type="match status" value="1"/>
</dbReference>
<dbReference type="eggNOG" id="COG1215">
    <property type="taxonomic scope" value="Bacteria"/>
</dbReference>
<feature type="domain" description="Glycosyltransferase 2-like" evidence="2">
    <location>
        <begin position="142"/>
        <end position="263"/>
    </location>
</feature>
<keyword evidence="4" id="KW-1185">Reference proteome</keyword>
<proteinExistence type="predicted"/>
<evidence type="ECO:0000313" key="4">
    <source>
        <dbReference type="Proteomes" id="UP000054010"/>
    </source>
</evidence>
<dbReference type="GO" id="GO:0016740">
    <property type="term" value="F:transferase activity"/>
    <property type="evidence" value="ECO:0007669"/>
    <property type="project" value="UniProtKB-KW"/>
</dbReference>
<comment type="caution">
    <text evidence="3">The sequence shown here is derived from an EMBL/GenBank/DDBJ whole genome shotgun (WGS) entry which is preliminary data.</text>
</comment>
<keyword evidence="3" id="KW-0808">Transferase</keyword>
<gene>
    <name evidence="3" type="ORF">OSCT_2008</name>
</gene>
<dbReference type="Proteomes" id="UP000054010">
    <property type="component" value="Unassembled WGS sequence"/>
</dbReference>
<accession>E1IFA7</accession>
<dbReference type="Gene3D" id="3.90.550.10">
    <property type="entry name" value="Spore Coat Polysaccharide Biosynthesis Protein SpsA, Chain A"/>
    <property type="match status" value="1"/>
</dbReference>
<dbReference type="EMBL" id="ADVR01000085">
    <property type="protein sequence ID" value="EFO80147.1"/>
    <property type="molecule type" value="Genomic_DNA"/>
</dbReference>
<dbReference type="STRING" id="765420.OSCT_2008"/>
<reference evidence="3 4" key="1">
    <citation type="journal article" date="2011" name="J. Bacteriol.">
        <title>Draft genome sequence of the anoxygenic filamentous phototrophic bacterium Oscillochloris trichoides subsp. DG-6.</title>
        <authorList>
            <person name="Kuznetsov B.B."/>
            <person name="Ivanovsky R.N."/>
            <person name="Keppen O.I."/>
            <person name="Sukhacheva M.V."/>
            <person name="Bumazhkin B.K."/>
            <person name="Patutina E.O."/>
            <person name="Beletsky A.V."/>
            <person name="Mardanov A.V."/>
            <person name="Baslerov R.V."/>
            <person name="Panteleeva A.N."/>
            <person name="Kolganova T.V."/>
            <person name="Ravin N.V."/>
            <person name="Skryabin K.G."/>
        </authorList>
    </citation>
    <scope>NUCLEOTIDE SEQUENCE [LARGE SCALE GENOMIC DNA]</scope>
    <source>
        <strain evidence="3 4">DG-6</strain>
    </source>
</reference>
<dbReference type="OrthoDB" id="5291101at2"/>
<dbReference type="HOGENOM" id="CLU_025996_19_2_0"/>
<sequence>MRISLICTVRDEADNIATLLDSILAQTRLPDEIVVNDCGSRDATAMIVREYASREPRIRLVQGGHNISSGRNSAISHARGDLIACTDAGLRLDPGWLAAIIAPLEGNRADLVAGFFTPDPQSLFELTLGAVNYRNVEEIDPATFLPFGKSMAFRRELWATVGGFPEWASHCEDLIFARAAERAGYRRTFAPTAIVHFRPRESLRAFARQYFLYARGDGVAGLWTTRHIIRYATYKGLLILLWALWRWPSLRPLGMLLLALGAGGYTYKPYRRLWPRLRGRRPTERLIALLLVPIIRVVGDAAKMIGYPVGIGRRI</sequence>
<dbReference type="Pfam" id="PF13632">
    <property type="entry name" value="Glyco_trans_2_3"/>
    <property type="match status" value="1"/>
</dbReference>
<protein>
    <submittedName>
        <fullName evidence="3">Glycosyl transferase family 2</fullName>
    </submittedName>
</protein>
<evidence type="ECO:0000259" key="1">
    <source>
        <dbReference type="Pfam" id="PF00535"/>
    </source>
</evidence>
<dbReference type="InterPro" id="IPR050834">
    <property type="entry name" value="Glycosyltransf_2"/>
</dbReference>
<evidence type="ECO:0000313" key="3">
    <source>
        <dbReference type="EMBL" id="EFO80147.1"/>
    </source>
</evidence>
<organism evidence="3 4">
    <name type="scientific">Oscillochloris trichoides DG-6</name>
    <dbReference type="NCBI Taxonomy" id="765420"/>
    <lineage>
        <taxon>Bacteria</taxon>
        <taxon>Bacillati</taxon>
        <taxon>Chloroflexota</taxon>
        <taxon>Chloroflexia</taxon>
        <taxon>Chloroflexales</taxon>
        <taxon>Chloroflexineae</taxon>
        <taxon>Oscillochloridaceae</taxon>
        <taxon>Oscillochloris</taxon>
    </lineage>
</organism>
<feature type="domain" description="Glycosyltransferase 2-like" evidence="1">
    <location>
        <begin position="4"/>
        <end position="129"/>
    </location>
</feature>
<dbReference type="SUPFAM" id="SSF53448">
    <property type="entry name" value="Nucleotide-diphospho-sugar transferases"/>
    <property type="match status" value="1"/>
</dbReference>
<dbReference type="InterPro" id="IPR001173">
    <property type="entry name" value="Glyco_trans_2-like"/>
</dbReference>
<dbReference type="PANTHER" id="PTHR43685">
    <property type="entry name" value="GLYCOSYLTRANSFERASE"/>
    <property type="match status" value="1"/>
</dbReference>
<dbReference type="Pfam" id="PF00535">
    <property type="entry name" value="Glycos_transf_2"/>
    <property type="match status" value="1"/>
</dbReference>
<dbReference type="InterPro" id="IPR029044">
    <property type="entry name" value="Nucleotide-diphossugar_trans"/>
</dbReference>